<comment type="caution">
    <text evidence="1">The sequence shown here is derived from an EMBL/GenBank/DDBJ whole genome shotgun (WGS) entry which is preliminary data.</text>
</comment>
<protein>
    <submittedName>
        <fullName evidence="1">Uncharacterized protein</fullName>
    </submittedName>
</protein>
<evidence type="ECO:0000313" key="2">
    <source>
        <dbReference type="Proteomes" id="UP000250321"/>
    </source>
</evidence>
<keyword evidence="2" id="KW-1185">Reference proteome</keyword>
<dbReference type="AlphaFoldDB" id="A0A314Z3L4"/>
<sequence>MRRSNSLDICKMLRLNLYMCGQWTPENVEIKLFRYLQNVETQLFTYVDSGPQKMRRSNSLDICKMLRLNPLHVWTVDPENVEIKLFRICKMWRPTFTYVDSGPQKMWRSNSLDICKMLRPNPLLMWTVDSEMWRSTL</sequence>
<dbReference type="EMBL" id="PJQY01000311">
    <property type="protein sequence ID" value="PQQ13233.1"/>
    <property type="molecule type" value="Genomic_DNA"/>
</dbReference>
<reference evidence="1 2" key="1">
    <citation type="submission" date="2018-02" db="EMBL/GenBank/DDBJ databases">
        <title>Draft genome of wild Prunus yedoensis var. nudiflora.</title>
        <authorList>
            <person name="Baek S."/>
            <person name="Kim J.-H."/>
            <person name="Choi K."/>
            <person name="Kim G.-B."/>
            <person name="Cho A."/>
            <person name="Jang H."/>
            <person name="Shin C.-H."/>
            <person name="Yu H.-J."/>
            <person name="Mun J.-H."/>
        </authorList>
    </citation>
    <scope>NUCLEOTIDE SEQUENCE [LARGE SCALE GENOMIC DNA]</scope>
    <source>
        <strain evidence="2">cv. Jeju island</strain>
        <tissue evidence="1">Leaf</tissue>
    </source>
</reference>
<evidence type="ECO:0000313" key="1">
    <source>
        <dbReference type="EMBL" id="PQQ13233.1"/>
    </source>
</evidence>
<accession>A0A314Z3L4</accession>
<organism evidence="1 2">
    <name type="scientific">Prunus yedoensis var. nudiflora</name>
    <dbReference type="NCBI Taxonomy" id="2094558"/>
    <lineage>
        <taxon>Eukaryota</taxon>
        <taxon>Viridiplantae</taxon>
        <taxon>Streptophyta</taxon>
        <taxon>Embryophyta</taxon>
        <taxon>Tracheophyta</taxon>
        <taxon>Spermatophyta</taxon>
        <taxon>Magnoliopsida</taxon>
        <taxon>eudicotyledons</taxon>
        <taxon>Gunneridae</taxon>
        <taxon>Pentapetalae</taxon>
        <taxon>rosids</taxon>
        <taxon>fabids</taxon>
        <taxon>Rosales</taxon>
        <taxon>Rosaceae</taxon>
        <taxon>Amygdaloideae</taxon>
        <taxon>Amygdaleae</taxon>
        <taxon>Prunus</taxon>
    </lineage>
</organism>
<proteinExistence type="predicted"/>
<gene>
    <name evidence="1" type="ORF">Pyn_15662</name>
</gene>
<name>A0A314Z3L4_PRUYE</name>
<dbReference type="Proteomes" id="UP000250321">
    <property type="component" value="Unassembled WGS sequence"/>
</dbReference>